<keyword evidence="2" id="KW-0805">Transcription regulation</keyword>
<reference evidence="6" key="2">
    <citation type="submission" date="2020-09" db="EMBL/GenBank/DDBJ databases">
        <authorList>
            <person name="Sun Q."/>
            <person name="Zhou Y."/>
        </authorList>
    </citation>
    <scope>NUCLEOTIDE SEQUENCE</scope>
    <source>
        <strain evidence="6">CGMCC 1.15454</strain>
    </source>
</reference>
<proteinExistence type="predicted"/>
<dbReference type="InterPro" id="IPR028082">
    <property type="entry name" value="Peripla_BP_I"/>
</dbReference>
<dbReference type="SMART" id="SM00354">
    <property type="entry name" value="HTH_LACI"/>
    <property type="match status" value="1"/>
</dbReference>
<keyword evidence="7" id="KW-1185">Reference proteome</keyword>
<dbReference type="Gene3D" id="3.40.50.2300">
    <property type="match status" value="2"/>
</dbReference>
<evidence type="ECO:0000256" key="2">
    <source>
        <dbReference type="ARBA" id="ARBA00023015"/>
    </source>
</evidence>
<dbReference type="EMBL" id="BMJD01000018">
    <property type="protein sequence ID" value="GGB45860.1"/>
    <property type="molecule type" value="Genomic_DNA"/>
</dbReference>
<evidence type="ECO:0000313" key="7">
    <source>
        <dbReference type="Proteomes" id="UP000621492"/>
    </source>
</evidence>
<dbReference type="AlphaFoldDB" id="A0A9W5TYP0"/>
<reference evidence="6" key="1">
    <citation type="journal article" date="2014" name="Int. J. Syst. Evol. Microbiol.">
        <title>Complete genome sequence of Corynebacterium casei LMG S-19264T (=DSM 44701T), isolated from a smear-ripened cheese.</title>
        <authorList>
            <consortium name="US DOE Joint Genome Institute (JGI-PGF)"/>
            <person name="Walter F."/>
            <person name="Albersmeier A."/>
            <person name="Kalinowski J."/>
            <person name="Ruckert C."/>
        </authorList>
    </citation>
    <scope>NUCLEOTIDE SEQUENCE</scope>
    <source>
        <strain evidence="6">CGMCC 1.15454</strain>
    </source>
</reference>
<evidence type="ECO:0000256" key="3">
    <source>
        <dbReference type="ARBA" id="ARBA00023125"/>
    </source>
</evidence>
<dbReference type="Pfam" id="PF13377">
    <property type="entry name" value="Peripla_BP_3"/>
    <property type="match status" value="1"/>
</dbReference>
<organism evidence="6 7">
    <name type="scientific">Lentibacillus populi</name>
    <dbReference type="NCBI Taxonomy" id="1827502"/>
    <lineage>
        <taxon>Bacteria</taxon>
        <taxon>Bacillati</taxon>
        <taxon>Bacillota</taxon>
        <taxon>Bacilli</taxon>
        <taxon>Bacillales</taxon>
        <taxon>Bacillaceae</taxon>
        <taxon>Lentibacillus</taxon>
    </lineage>
</organism>
<evidence type="ECO:0000256" key="4">
    <source>
        <dbReference type="ARBA" id="ARBA00023163"/>
    </source>
</evidence>
<dbReference type="CDD" id="cd01392">
    <property type="entry name" value="HTH_LacI"/>
    <property type="match status" value="1"/>
</dbReference>
<keyword evidence="3" id="KW-0238">DNA-binding</keyword>
<gene>
    <name evidence="6" type="ORF">GCM10011409_24320</name>
</gene>
<dbReference type="RefSeq" id="WP_188725257.1">
    <property type="nucleotide sequence ID" value="NZ_BMJD01000018.1"/>
</dbReference>
<dbReference type="Gene3D" id="1.10.260.40">
    <property type="entry name" value="lambda repressor-like DNA-binding domains"/>
    <property type="match status" value="1"/>
</dbReference>
<dbReference type="PANTHER" id="PTHR30146">
    <property type="entry name" value="LACI-RELATED TRANSCRIPTIONAL REPRESSOR"/>
    <property type="match status" value="1"/>
</dbReference>
<feature type="domain" description="HTH lacI-type" evidence="5">
    <location>
        <begin position="4"/>
        <end position="59"/>
    </location>
</feature>
<sequence>MRTVTITDVAEHAGVSKSTVSQFLNKRYDYMAKKTKEKIELAIEELGYRPNIVARSLKQKSTTTIGVIVANILHEFSTQIIRAIEDFCHELDFHIIVCNADDDPEKEKKYIDMLRAKQIDGIIIFPTGDNVELYKRMIMENYPIVFLDRHVPELAISSILLDNEKASSLAIEEFVRNGYERIGIVTTSTFRNITPRIERISGYKKAIEAHGLPMEDEYIKSAEIHEIQSDLQVMVSLPNPPQAILAGNDLALIEILKYTKENQMKIPEDLALIGIDDVSFAGIYHPSITTIAQPTFDMGKRAAKVLLDKITNKDSREEVANIDRFKPRLIVRVSSSKT</sequence>
<keyword evidence="1" id="KW-0678">Repressor</keyword>
<dbReference type="Proteomes" id="UP000621492">
    <property type="component" value="Unassembled WGS sequence"/>
</dbReference>
<dbReference type="InterPro" id="IPR010982">
    <property type="entry name" value="Lambda_DNA-bd_dom_sf"/>
</dbReference>
<dbReference type="PROSITE" id="PS50932">
    <property type="entry name" value="HTH_LACI_2"/>
    <property type="match status" value="1"/>
</dbReference>
<name>A0A9W5TYP0_9BACI</name>
<dbReference type="CDD" id="cd19977">
    <property type="entry name" value="PBP1_EndR-like"/>
    <property type="match status" value="1"/>
</dbReference>
<dbReference type="PROSITE" id="PS00356">
    <property type="entry name" value="HTH_LACI_1"/>
    <property type="match status" value="1"/>
</dbReference>
<dbReference type="Pfam" id="PF00356">
    <property type="entry name" value="LacI"/>
    <property type="match status" value="1"/>
</dbReference>
<accession>A0A9W5TYP0</accession>
<dbReference type="GO" id="GO:0003700">
    <property type="term" value="F:DNA-binding transcription factor activity"/>
    <property type="evidence" value="ECO:0007669"/>
    <property type="project" value="TreeGrafter"/>
</dbReference>
<dbReference type="GO" id="GO:0000976">
    <property type="term" value="F:transcription cis-regulatory region binding"/>
    <property type="evidence" value="ECO:0007669"/>
    <property type="project" value="TreeGrafter"/>
</dbReference>
<comment type="caution">
    <text evidence="6">The sequence shown here is derived from an EMBL/GenBank/DDBJ whole genome shotgun (WGS) entry which is preliminary data.</text>
</comment>
<keyword evidence="4" id="KW-0804">Transcription</keyword>
<evidence type="ECO:0000256" key="1">
    <source>
        <dbReference type="ARBA" id="ARBA00022491"/>
    </source>
</evidence>
<dbReference type="SUPFAM" id="SSF53822">
    <property type="entry name" value="Periplasmic binding protein-like I"/>
    <property type="match status" value="1"/>
</dbReference>
<protein>
    <submittedName>
        <fullName evidence="6">LacI family transcriptional regulator</fullName>
    </submittedName>
</protein>
<dbReference type="SUPFAM" id="SSF47413">
    <property type="entry name" value="lambda repressor-like DNA-binding domains"/>
    <property type="match status" value="1"/>
</dbReference>
<dbReference type="InterPro" id="IPR046335">
    <property type="entry name" value="LacI/GalR-like_sensor"/>
</dbReference>
<evidence type="ECO:0000259" key="5">
    <source>
        <dbReference type="PROSITE" id="PS50932"/>
    </source>
</evidence>
<dbReference type="PANTHER" id="PTHR30146:SF148">
    <property type="entry name" value="HTH-TYPE TRANSCRIPTIONAL REPRESSOR PURR-RELATED"/>
    <property type="match status" value="1"/>
</dbReference>
<dbReference type="InterPro" id="IPR000843">
    <property type="entry name" value="HTH_LacI"/>
</dbReference>
<evidence type="ECO:0000313" key="6">
    <source>
        <dbReference type="EMBL" id="GGB45860.1"/>
    </source>
</evidence>